<feature type="region of interest" description="Disordered" evidence="1">
    <location>
        <begin position="1"/>
        <end position="87"/>
    </location>
</feature>
<gene>
    <name evidence="2" type="ORF">E2C01_075288</name>
</gene>
<dbReference type="EMBL" id="VSRR010054775">
    <property type="protein sequence ID" value="MPC80700.1"/>
    <property type="molecule type" value="Genomic_DNA"/>
</dbReference>
<proteinExistence type="predicted"/>
<protein>
    <submittedName>
        <fullName evidence="2">Uncharacterized protein</fullName>
    </submittedName>
</protein>
<dbReference type="AlphaFoldDB" id="A0A5B7I854"/>
<reference evidence="2 3" key="1">
    <citation type="submission" date="2019-05" db="EMBL/GenBank/DDBJ databases">
        <title>Another draft genome of Portunus trituberculatus and its Hox gene families provides insights of decapod evolution.</title>
        <authorList>
            <person name="Jeong J.-H."/>
            <person name="Song I."/>
            <person name="Kim S."/>
            <person name="Choi T."/>
            <person name="Kim D."/>
            <person name="Ryu S."/>
            <person name="Kim W."/>
        </authorList>
    </citation>
    <scope>NUCLEOTIDE SEQUENCE [LARGE SCALE GENOMIC DNA]</scope>
    <source>
        <tissue evidence="2">Muscle</tissue>
    </source>
</reference>
<feature type="compositionally biased region" description="Low complexity" evidence="1">
    <location>
        <begin position="39"/>
        <end position="50"/>
    </location>
</feature>
<comment type="caution">
    <text evidence="2">The sequence shown here is derived from an EMBL/GenBank/DDBJ whole genome shotgun (WGS) entry which is preliminary data.</text>
</comment>
<evidence type="ECO:0000313" key="3">
    <source>
        <dbReference type="Proteomes" id="UP000324222"/>
    </source>
</evidence>
<dbReference type="Proteomes" id="UP000324222">
    <property type="component" value="Unassembled WGS sequence"/>
</dbReference>
<keyword evidence="3" id="KW-1185">Reference proteome</keyword>
<feature type="compositionally biased region" description="Basic and acidic residues" evidence="1">
    <location>
        <begin position="1"/>
        <end position="27"/>
    </location>
</feature>
<evidence type="ECO:0000256" key="1">
    <source>
        <dbReference type="SAM" id="MobiDB-lite"/>
    </source>
</evidence>
<sequence length="87" mass="8935">MDESSVRETGREGEFGKDRLPSEREMGRGGAGRGGVGWSGVAWRGVARGWVGEGGTGTETGIWGEGEDGREGAPGQSWVALGGAVDL</sequence>
<accession>A0A5B7I854</accession>
<name>A0A5B7I854_PORTR</name>
<organism evidence="2 3">
    <name type="scientific">Portunus trituberculatus</name>
    <name type="common">Swimming crab</name>
    <name type="synonym">Neptunus trituberculatus</name>
    <dbReference type="NCBI Taxonomy" id="210409"/>
    <lineage>
        <taxon>Eukaryota</taxon>
        <taxon>Metazoa</taxon>
        <taxon>Ecdysozoa</taxon>
        <taxon>Arthropoda</taxon>
        <taxon>Crustacea</taxon>
        <taxon>Multicrustacea</taxon>
        <taxon>Malacostraca</taxon>
        <taxon>Eumalacostraca</taxon>
        <taxon>Eucarida</taxon>
        <taxon>Decapoda</taxon>
        <taxon>Pleocyemata</taxon>
        <taxon>Brachyura</taxon>
        <taxon>Eubrachyura</taxon>
        <taxon>Portunoidea</taxon>
        <taxon>Portunidae</taxon>
        <taxon>Portuninae</taxon>
        <taxon>Portunus</taxon>
    </lineage>
</organism>
<evidence type="ECO:0000313" key="2">
    <source>
        <dbReference type="EMBL" id="MPC80700.1"/>
    </source>
</evidence>
<feature type="compositionally biased region" description="Gly residues" evidence="1">
    <location>
        <begin position="28"/>
        <end position="38"/>
    </location>
</feature>